<comment type="caution">
    <text evidence="2">The sequence shown here is derived from an EMBL/GenBank/DDBJ whole genome shotgun (WGS) entry which is preliminary data.</text>
</comment>
<gene>
    <name evidence="2" type="ORF">O6P32_06040</name>
</gene>
<feature type="domain" description="Peptidase S24/S26A/S26B/S26C" evidence="1">
    <location>
        <begin position="19"/>
        <end position="98"/>
    </location>
</feature>
<accession>A0ABT4PGU0</accession>
<dbReference type="Pfam" id="PF00717">
    <property type="entry name" value="Peptidase_S24"/>
    <property type="match status" value="1"/>
</dbReference>
<proteinExistence type="predicted"/>
<dbReference type="CDD" id="cd06462">
    <property type="entry name" value="Peptidase_S24_S26"/>
    <property type="match status" value="1"/>
</dbReference>
<dbReference type="Proteomes" id="UP001141933">
    <property type="component" value="Unassembled WGS sequence"/>
</dbReference>
<dbReference type="RefSeq" id="WP_269877438.1">
    <property type="nucleotide sequence ID" value="NZ_JAPZVM010000003.1"/>
</dbReference>
<reference evidence="2" key="1">
    <citation type="submission" date="2022-12" db="EMBL/GenBank/DDBJ databases">
        <title>Phocaeicola acetigenes sp. nov., isolated feces from a healthy human.</title>
        <authorList>
            <person name="Do H."/>
            <person name="Ha Y.B."/>
            <person name="Kim J.-S."/>
            <person name="Suh M.K."/>
            <person name="Kim H.S."/>
            <person name="Lee J.-S."/>
        </authorList>
    </citation>
    <scope>NUCLEOTIDE SEQUENCE</scope>
    <source>
        <strain evidence="2">KGMB11183</strain>
    </source>
</reference>
<dbReference type="InterPro" id="IPR036286">
    <property type="entry name" value="LexA/Signal_pep-like_sf"/>
</dbReference>
<dbReference type="SUPFAM" id="SSF51306">
    <property type="entry name" value="LexA/Signal peptidase"/>
    <property type="match status" value="1"/>
</dbReference>
<protein>
    <submittedName>
        <fullName evidence="2">S24/S26 family peptidase</fullName>
    </submittedName>
</protein>
<organism evidence="2 3">
    <name type="scientific">Phocaeicola acetigenes</name>
    <dbReference type="NCBI Taxonomy" id="3016083"/>
    <lineage>
        <taxon>Bacteria</taxon>
        <taxon>Pseudomonadati</taxon>
        <taxon>Bacteroidota</taxon>
        <taxon>Bacteroidia</taxon>
        <taxon>Bacteroidales</taxon>
        <taxon>Bacteroidaceae</taxon>
        <taxon>Phocaeicola</taxon>
    </lineage>
</organism>
<dbReference type="Gene3D" id="2.10.109.10">
    <property type="entry name" value="Umud Fragment, subunit A"/>
    <property type="match status" value="1"/>
</dbReference>
<evidence type="ECO:0000313" key="3">
    <source>
        <dbReference type="Proteomes" id="UP001141933"/>
    </source>
</evidence>
<name>A0ABT4PGU0_9BACT</name>
<keyword evidence="3" id="KW-1185">Reference proteome</keyword>
<evidence type="ECO:0000259" key="1">
    <source>
        <dbReference type="Pfam" id="PF00717"/>
    </source>
</evidence>
<dbReference type="EMBL" id="JAPZVM010000003">
    <property type="protein sequence ID" value="MCZ8372269.1"/>
    <property type="molecule type" value="Genomic_DNA"/>
</dbReference>
<evidence type="ECO:0000313" key="2">
    <source>
        <dbReference type="EMBL" id="MCZ8372269.1"/>
    </source>
</evidence>
<sequence length="146" mass="16771">MTNKIIVPNVILLSEVERMLKEGKQVTLRAKGNSMLPFIRNGRDSVMLTGKFQLQKGDIVLAKTNQGTFVLHRIIRLDEQTITLMGDGNLRGTETCERKDVFGKVTAILKNGKTINPYNPWNSWKSVCWIKLLPLRRYLLAIYRRL</sequence>
<dbReference type="InterPro" id="IPR015927">
    <property type="entry name" value="Peptidase_S24_S26A/B/C"/>
</dbReference>